<evidence type="ECO:0000313" key="3">
    <source>
        <dbReference type="EMBL" id="GAG12383.1"/>
    </source>
</evidence>
<name>X0VIR3_9ZZZZ</name>
<comment type="caution">
    <text evidence="3">The sequence shown here is derived from an EMBL/GenBank/DDBJ whole genome shotgun (WGS) entry which is preliminary data.</text>
</comment>
<dbReference type="InterPro" id="IPR050287">
    <property type="entry name" value="MTA/SAH_deaminase"/>
</dbReference>
<dbReference type="GO" id="GO:0016810">
    <property type="term" value="F:hydrolase activity, acting on carbon-nitrogen (but not peptide) bonds"/>
    <property type="evidence" value="ECO:0007669"/>
    <property type="project" value="InterPro"/>
</dbReference>
<proteinExistence type="predicted"/>
<dbReference type="SUPFAM" id="SSF51556">
    <property type="entry name" value="Metallo-dependent hydrolases"/>
    <property type="match status" value="1"/>
</dbReference>
<feature type="non-terminal residue" evidence="3">
    <location>
        <position position="269"/>
    </location>
</feature>
<dbReference type="InterPro" id="IPR011059">
    <property type="entry name" value="Metal-dep_hydrolase_composite"/>
</dbReference>
<dbReference type="EMBL" id="BARS01023525">
    <property type="protein sequence ID" value="GAG12383.1"/>
    <property type="molecule type" value="Genomic_DNA"/>
</dbReference>
<dbReference type="Pfam" id="PF01979">
    <property type="entry name" value="Amidohydro_1"/>
    <property type="match status" value="1"/>
</dbReference>
<sequence length="269" mass="29818">QSEDQILQDCERVIQQYHDDGEFSMRKIILGPCSPFSVTEDLMRESVKMARQYGVRLHTHVAETRDENDFCEDLYGRRPLKLMEDWEFVGEDVSYAHGIFFNDDELRLLADTGTHIAHCPTSNMRLGSGICRVKEMLSIGINVGLAVDGSASNDSSDMLGEIRNMMLLQRVHYGAAAITAREAFKIATENGARLLNFDKIGALKECWAADIAIFNIGKMEYSGAHSDPLAALIFSGYNHGTEYTIVNGEIVVDKGTLIAIDESALAAKC</sequence>
<feature type="non-terminal residue" evidence="3">
    <location>
        <position position="1"/>
    </location>
</feature>
<dbReference type="PANTHER" id="PTHR43794:SF11">
    <property type="entry name" value="AMIDOHYDROLASE-RELATED DOMAIN-CONTAINING PROTEIN"/>
    <property type="match status" value="1"/>
</dbReference>
<dbReference type="PANTHER" id="PTHR43794">
    <property type="entry name" value="AMINOHYDROLASE SSNA-RELATED"/>
    <property type="match status" value="1"/>
</dbReference>
<keyword evidence="1" id="KW-0378">Hydrolase</keyword>
<dbReference type="InterPro" id="IPR032466">
    <property type="entry name" value="Metal_Hydrolase"/>
</dbReference>
<feature type="domain" description="Amidohydrolase-related" evidence="2">
    <location>
        <begin position="5"/>
        <end position="251"/>
    </location>
</feature>
<organism evidence="3">
    <name type="scientific">marine sediment metagenome</name>
    <dbReference type="NCBI Taxonomy" id="412755"/>
    <lineage>
        <taxon>unclassified sequences</taxon>
        <taxon>metagenomes</taxon>
        <taxon>ecological metagenomes</taxon>
    </lineage>
</organism>
<dbReference type="AlphaFoldDB" id="X0VIR3"/>
<evidence type="ECO:0000256" key="1">
    <source>
        <dbReference type="ARBA" id="ARBA00022801"/>
    </source>
</evidence>
<reference evidence="3" key="1">
    <citation type="journal article" date="2014" name="Front. Microbiol.">
        <title>High frequency of phylogenetically diverse reductive dehalogenase-homologous genes in deep subseafloor sedimentary metagenomes.</title>
        <authorList>
            <person name="Kawai M."/>
            <person name="Futagami T."/>
            <person name="Toyoda A."/>
            <person name="Takaki Y."/>
            <person name="Nishi S."/>
            <person name="Hori S."/>
            <person name="Arai W."/>
            <person name="Tsubouchi T."/>
            <person name="Morono Y."/>
            <person name="Uchiyama I."/>
            <person name="Ito T."/>
            <person name="Fujiyama A."/>
            <person name="Inagaki F."/>
            <person name="Takami H."/>
        </authorList>
    </citation>
    <scope>NUCLEOTIDE SEQUENCE</scope>
    <source>
        <strain evidence="3">Expedition CK06-06</strain>
    </source>
</reference>
<evidence type="ECO:0000259" key="2">
    <source>
        <dbReference type="Pfam" id="PF01979"/>
    </source>
</evidence>
<dbReference type="SUPFAM" id="SSF51338">
    <property type="entry name" value="Composite domain of metallo-dependent hydrolases"/>
    <property type="match status" value="1"/>
</dbReference>
<gene>
    <name evidence="3" type="ORF">S01H1_37453</name>
</gene>
<protein>
    <recommendedName>
        <fullName evidence="2">Amidohydrolase-related domain-containing protein</fullName>
    </recommendedName>
</protein>
<dbReference type="InterPro" id="IPR006680">
    <property type="entry name" value="Amidohydro-rel"/>
</dbReference>
<dbReference type="Gene3D" id="3.20.20.140">
    <property type="entry name" value="Metal-dependent hydrolases"/>
    <property type="match status" value="1"/>
</dbReference>
<accession>X0VIR3</accession>